<dbReference type="InterPro" id="IPR013783">
    <property type="entry name" value="Ig-like_fold"/>
</dbReference>
<feature type="active site" description="Proton donor" evidence="15">
    <location>
        <position position="301"/>
    </location>
</feature>
<dbReference type="Gene3D" id="2.60.40.10">
    <property type="entry name" value="Immunoglobulins"/>
    <property type="match status" value="1"/>
</dbReference>
<dbReference type="CDD" id="cd02853">
    <property type="entry name" value="E_set_MTHase_like_N"/>
    <property type="match status" value="1"/>
</dbReference>
<dbReference type="GO" id="GO:0005737">
    <property type="term" value="C:cytoplasm"/>
    <property type="evidence" value="ECO:0007669"/>
    <property type="project" value="UniProtKB-SubCell"/>
</dbReference>
<dbReference type="CDD" id="cd11325">
    <property type="entry name" value="AmyAc_GTHase"/>
    <property type="match status" value="1"/>
</dbReference>
<evidence type="ECO:0000256" key="4">
    <source>
        <dbReference type="ARBA" id="ARBA00012268"/>
    </source>
</evidence>
<keyword evidence="8" id="KW-0119">Carbohydrate metabolism</keyword>
<keyword evidence="19" id="KW-1185">Reference proteome</keyword>
<keyword evidence="7 14" id="KW-0378">Hydrolase</keyword>
<dbReference type="NCBIfam" id="TIGR02402">
    <property type="entry name" value="trehalose_TreZ"/>
    <property type="match status" value="1"/>
</dbReference>
<evidence type="ECO:0000256" key="1">
    <source>
        <dbReference type="ARBA" id="ARBA00004496"/>
    </source>
</evidence>
<dbReference type="PIRSF" id="PIRSF006337">
    <property type="entry name" value="Trehalose_TreZ"/>
    <property type="match status" value="1"/>
</dbReference>
<evidence type="ECO:0000256" key="7">
    <source>
        <dbReference type="ARBA" id="ARBA00022801"/>
    </source>
</evidence>
<dbReference type="UniPathway" id="UPA00299"/>
<evidence type="ECO:0000313" key="19">
    <source>
        <dbReference type="Proteomes" id="UP000031368"/>
    </source>
</evidence>
<geneLocation type="plasmid" evidence="18 19">
    <name>pRgalR602c</name>
</geneLocation>
<protein>
    <recommendedName>
        <fullName evidence="5 13">Malto-oligosyltrehalose trehalohydrolase</fullName>
        <shortName evidence="14">MTHase</shortName>
        <ecNumber evidence="4 13">3.2.1.141</ecNumber>
    </recommendedName>
    <alternativeName>
        <fullName evidence="11 14">4-alpha-D-((1-&gt;4)-alpha-D-glucano)trehalose trehalohydrolase</fullName>
    </alternativeName>
    <alternativeName>
        <fullName evidence="10 14">Maltooligosyl trehalose trehalohydrolase</fullName>
    </alternativeName>
</protein>
<evidence type="ECO:0000256" key="13">
    <source>
        <dbReference type="NCBIfam" id="TIGR02402"/>
    </source>
</evidence>
<dbReference type="SMART" id="SM00642">
    <property type="entry name" value="Aamy"/>
    <property type="match status" value="1"/>
</dbReference>
<dbReference type="Gene3D" id="3.20.20.80">
    <property type="entry name" value="Glycosidases"/>
    <property type="match status" value="1"/>
</dbReference>
<dbReference type="KEGG" id="rga:RGR602_PC00920"/>
<evidence type="ECO:0000256" key="15">
    <source>
        <dbReference type="PIRSR" id="PIRSR006337-1"/>
    </source>
</evidence>
<evidence type="ECO:0000256" key="3">
    <source>
        <dbReference type="ARBA" id="ARBA00008061"/>
    </source>
</evidence>
<dbReference type="Gene3D" id="1.10.10.760">
    <property type="entry name" value="E-set domains of sugar-utilizing enzymes"/>
    <property type="match status" value="1"/>
</dbReference>
<dbReference type="Pfam" id="PF00128">
    <property type="entry name" value="Alpha-amylase"/>
    <property type="match status" value="1"/>
</dbReference>
<comment type="similarity">
    <text evidence="3 14">Belongs to the glycosyl hydrolase 13 family.</text>
</comment>
<gene>
    <name evidence="18" type="primary">treZ</name>
    <name evidence="18" type="ORF">RGR602_PC00920</name>
</gene>
<evidence type="ECO:0000256" key="5">
    <source>
        <dbReference type="ARBA" id="ARBA00015938"/>
    </source>
</evidence>
<proteinExistence type="inferred from homology"/>
<comment type="subcellular location">
    <subcellularLocation>
        <location evidence="1 15">Cytoplasm</location>
    </subcellularLocation>
</comment>
<dbReference type="RefSeq" id="WP_040115251.1">
    <property type="nucleotide sequence ID" value="NZ_CP006880.1"/>
</dbReference>
<evidence type="ECO:0000256" key="10">
    <source>
        <dbReference type="ARBA" id="ARBA00032057"/>
    </source>
</evidence>
<dbReference type="HOGENOM" id="CLU_020726_0_0_5"/>
<dbReference type="GO" id="GO:0033942">
    <property type="term" value="F:4-alpha-D-(1-&gt;4)-alpha-D-glucanotrehalose trehalohydrolase activity"/>
    <property type="evidence" value="ECO:0007669"/>
    <property type="project" value="UniProtKB-EC"/>
</dbReference>
<dbReference type="InterPro" id="IPR044901">
    <property type="entry name" value="Trehalose_TreZ_E-set_sf"/>
</dbReference>
<dbReference type="InterPro" id="IPR017853">
    <property type="entry name" value="GH"/>
</dbReference>
<dbReference type="InterPro" id="IPR012768">
    <property type="entry name" value="Trehalose_TreZ"/>
</dbReference>
<evidence type="ECO:0000256" key="11">
    <source>
        <dbReference type="ARBA" id="ARBA00033284"/>
    </source>
</evidence>
<dbReference type="PANTHER" id="PTHR43651">
    <property type="entry name" value="1,4-ALPHA-GLUCAN-BRANCHING ENZYME"/>
    <property type="match status" value="1"/>
</dbReference>
<comment type="catalytic activity">
    <reaction evidence="12 14">
        <text>hydrolysis of (1-&gt;4)-alpha-D-glucosidic linkage in 4-alpha-D-[(1-&gt;4)-alpha-D-glucanosyl]n trehalose to yield trehalose and (1-&gt;4)-alpha-D-glucan.</text>
        <dbReference type="EC" id="3.2.1.141"/>
    </reaction>
</comment>
<dbReference type="EMBL" id="CP006880">
    <property type="protein sequence ID" value="AJD44953.1"/>
    <property type="molecule type" value="Genomic_DNA"/>
</dbReference>
<dbReference type="InterPro" id="IPR014756">
    <property type="entry name" value="Ig_E-set"/>
</dbReference>
<dbReference type="Proteomes" id="UP000031368">
    <property type="component" value="Plasmid pRgalR602c"/>
</dbReference>
<dbReference type="PANTHER" id="PTHR43651:SF11">
    <property type="entry name" value="MALTO-OLIGOSYLTREHALOSE TREHALOHYDROLASE"/>
    <property type="match status" value="1"/>
</dbReference>
<evidence type="ECO:0000256" key="9">
    <source>
        <dbReference type="ARBA" id="ARBA00023295"/>
    </source>
</evidence>
<evidence type="ECO:0000256" key="2">
    <source>
        <dbReference type="ARBA" id="ARBA00005199"/>
    </source>
</evidence>
<sequence>MHQVSKAGSAAQGQKSWGPKIGANGVDFRIWAPGQKNMTLRSCGKDRLMNRSADGWFELTVAEAKVGDAYAFVLGDGSAVPDPASRAQAGDVHGPSLIVEPSYQWVNDAWKGRPWEEAVISEIHVGAFTGEGTFKAAAEKLGHLAEMGCTAIEVMPVAQFSGTRGWGYDGVLHYGPHSAYGTPADFKAFIDAAHGHGLMVLLDVVYNHFGPDGNYLHGYAPEFFRFDRDTPWGAAIDFGQEPVRRYFVDNALYWIGEFRLDGLRLDAVEQIYDTSKQHILKQLSAEVGNAFADRAVHLVVEDQRNLVSLLERDGGGRVKTFTAEWNDDFHHVTHIIATGETDGHYRPFASDLWEKTRLAMQHGFVFPDRGNPPEVPKGERVYLPPQAFINFLQNHDQVGNRAFGERLVSLARPDIVEMMAAILILSPQVPFLFMGEEYGETQPFHFFSDYDGELGEIVRKGRAAEAVGFGGLKEGKTPDDLPDPNAVSTFAHSKLQWQRLDSDEGIRWKTYVRELIGLRHSYVVPLLKKPGRVASTALESVDGALAIDWTFGTSKLELRANLADTPLAVPAFDGAAIFNRLGRNVDQPGDGKLASGSVVFAIDPRLVK</sequence>
<evidence type="ECO:0000313" key="18">
    <source>
        <dbReference type="EMBL" id="AJD44953.1"/>
    </source>
</evidence>
<keyword evidence="18" id="KW-0614">Plasmid</keyword>
<keyword evidence="6" id="KW-0963">Cytoplasm</keyword>
<feature type="active site" description="Nucleophile" evidence="15">
    <location>
        <position position="266"/>
    </location>
</feature>
<dbReference type="InterPro" id="IPR013780">
    <property type="entry name" value="Glyco_hydro_b"/>
</dbReference>
<evidence type="ECO:0000256" key="6">
    <source>
        <dbReference type="ARBA" id="ARBA00022490"/>
    </source>
</evidence>
<feature type="domain" description="Glycosyl hydrolase family 13 catalytic" evidence="17">
    <location>
        <begin position="122"/>
        <end position="466"/>
    </location>
</feature>
<evidence type="ECO:0000256" key="16">
    <source>
        <dbReference type="PIRSR" id="PIRSR006337-3"/>
    </source>
</evidence>
<dbReference type="SUPFAM" id="SSF81296">
    <property type="entry name" value="E set domains"/>
    <property type="match status" value="1"/>
</dbReference>
<name>A0A0B4XEB8_9HYPH</name>
<dbReference type="EC" id="3.2.1.141" evidence="4 13"/>
<dbReference type="Gene3D" id="2.60.40.1180">
    <property type="entry name" value="Golgi alpha-mannosidase II"/>
    <property type="match status" value="1"/>
</dbReference>
<dbReference type="AlphaFoldDB" id="A0A0B4XEB8"/>
<dbReference type="SUPFAM" id="SSF51445">
    <property type="entry name" value="(Trans)glycosidases"/>
    <property type="match status" value="1"/>
</dbReference>
<evidence type="ECO:0000256" key="12">
    <source>
        <dbReference type="ARBA" id="ARBA00034013"/>
    </source>
</evidence>
<evidence type="ECO:0000256" key="8">
    <source>
        <dbReference type="ARBA" id="ARBA00023277"/>
    </source>
</evidence>
<keyword evidence="9 14" id="KW-0326">Glycosidase</keyword>
<evidence type="ECO:0000259" key="17">
    <source>
        <dbReference type="SMART" id="SM00642"/>
    </source>
</evidence>
<dbReference type="InterPro" id="IPR006047">
    <property type="entry name" value="GH13_cat_dom"/>
</dbReference>
<accession>A0A0B4XEB8</accession>
<feature type="site" description="Transition state stabilizer" evidence="16">
    <location>
        <position position="396"/>
    </location>
</feature>
<reference evidence="18 19" key="1">
    <citation type="submission" date="2013-11" db="EMBL/GenBank/DDBJ databases">
        <title>Complete genome sequence of Rhizobium gallicum bv. gallicum R602.</title>
        <authorList>
            <person name="Bustos P."/>
            <person name="Santamaria R.I."/>
            <person name="Lozano L."/>
            <person name="Acosta J.L."/>
            <person name="Ormeno-Orrillo E."/>
            <person name="Rogel M.A."/>
            <person name="Romero D."/>
            <person name="Cevallos M.A."/>
            <person name="Martinez-Romero E."/>
            <person name="Gonzalez V."/>
        </authorList>
    </citation>
    <scope>NUCLEOTIDE SEQUENCE [LARGE SCALE GENOMIC DNA]</scope>
    <source>
        <strain evidence="18 19">R602</strain>
        <plasmid evidence="18 19">pRgalR602c</plasmid>
    </source>
</reference>
<dbReference type="GO" id="GO:0005992">
    <property type="term" value="P:trehalose biosynthetic process"/>
    <property type="evidence" value="ECO:0007669"/>
    <property type="project" value="UniProtKB-UniRule"/>
</dbReference>
<organism evidence="18 19">
    <name type="scientific">Rhizobium gallicum bv. gallicum R602sp</name>
    <dbReference type="NCBI Taxonomy" id="1041138"/>
    <lineage>
        <taxon>Bacteria</taxon>
        <taxon>Pseudomonadati</taxon>
        <taxon>Pseudomonadota</taxon>
        <taxon>Alphaproteobacteria</taxon>
        <taxon>Hyphomicrobiales</taxon>
        <taxon>Rhizobiaceae</taxon>
        <taxon>Rhizobium/Agrobacterium group</taxon>
        <taxon>Rhizobium</taxon>
    </lineage>
</organism>
<comment type="pathway">
    <text evidence="2 14">Glycan biosynthesis; trehalose biosynthesis.</text>
</comment>
<evidence type="ECO:0000256" key="14">
    <source>
        <dbReference type="PIRNR" id="PIRNR006337"/>
    </source>
</evidence>